<proteinExistence type="predicted"/>
<comment type="caution">
    <text evidence="2">The sequence shown here is derived from an EMBL/GenBank/DDBJ whole genome shotgun (WGS) entry which is preliminary data.</text>
</comment>
<organism evidence="2 3">
    <name type="scientific">Pseudaquabacterium pictum</name>
    <dbReference type="NCBI Taxonomy" id="2315236"/>
    <lineage>
        <taxon>Bacteria</taxon>
        <taxon>Pseudomonadati</taxon>
        <taxon>Pseudomonadota</taxon>
        <taxon>Betaproteobacteria</taxon>
        <taxon>Burkholderiales</taxon>
        <taxon>Sphaerotilaceae</taxon>
        <taxon>Pseudaquabacterium</taxon>
    </lineage>
</organism>
<sequence length="106" mass="11384">MDRSAAIDPHGTTAALISASQSCRSDWLTGTEGKTAAAAPVPEQHRVRAETKTEDSEELPPEKQQSKDSDAEPVTQWRAHTAGDEVQGVYRQRAATAKCVNALACH</sequence>
<dbReference type="EMBL" id="BJCL01000003">
    <property type="protein sequence ID" value="GCL62825.1"/>
    <property type="molecule type" value="Genomic_DNA"/>
</dbReference>
<dbReference type="Proteomes" id="UP000301751">
    <property type="component" value="Unassembled WGS sequence"/>
</dbReference>
<accession>A0A480ASW3</accession>
<evidence type="ECO:0000256" key="1">
    <source>
        <dbReference type="SAM" id="MobiDB-lite"/>
    </source>
</evidence>
<protein>
    <submittedName>
        <fullName evidence="2">Uncharacterized protein</fullName>
    </submittedName>
</protein>
<gene>
    <name evidence="2" type="ORF">AQPW35_19060</name>
</gene>
<evidence type="ECO:0000313" key="2">
    <source>
        <dbReference type="EMBL" id="GCL62825.1"/>
    </source>
</evidence>
<feature type="compositionally biased region" description="Basic and acidic residues" evidence="1">
    <location>
        <begin position="43"/>
        <end position="70"/>
    </location>
</feature>
<dbReference type="AlphaFoldDB" id="A0A480ASW3"/>
<keyword evidence="3" id="KW-1185">Reference proteome</keyword>
<evidence type="ECO:0000313" key="3">
    <source>
        <dbReference type="Proteomes" id="UP000301751"/>
    </source>
</evidence>
<dbReference type="PROSITE" id="PS51257">
    <property type="entry name" value="PROKAR_LIPOPROTEIN"/>
    <property type="match status" value="1"/>
</dbReference>
<reference evidence="3" key="1">
    <citation type="submission" date="2019-03" db="EMBL/GenBank/DDBJ databases">
        <title>Aquabacterium pictum sp.nov., the first bacteriochlorophyll a-containing freshwater bacterium in the genus Aquabacterium of the class Betaproteobacteria.</title>
        <authorList>
            <person name="Hirose S."/>
            <person name="Tank M."/>
            <person name="Hara E."/>
            <person name="Tamaki H."/>
            <person name="Takaichi S."/>
            <person name="Haruta S."/>
            <person name="Hanada S."/>
        </authorList>
    </citation>
    <scope>NUCLEOTIDE SEQUENCE [LARGE SCALE GENOMIC DNA]</scope>
    <source>
        <strain evidence="3">W35</strain>
    </source>
</reference>
<name>A0A480ASW3_9BURK</name>
<feature type="region of interest" description="Disordered" evidence="1">
    <location>
        <begin position="31"/>
        <end position="86"/>
    </location>
</feature>